<name>A0A2H0XBD2_UNCKA</name>
<accession>A0A2H0XBD2</accession>
<keyword evidence="1" id="KW-0472">Membrane</keyword>
<gene>
    <name evidence="2" type="ORF">COT50_03685</name>
</gene>
<organism evidence="2 3">
    <name type="scientific">candidate division WWE3 bacterium CG08_land_8_20_14_0_20_41_10</name>
    <dbReference type="NCBI Taxonomy" id="1975085"/>
    <lineage>
        <taxon>Bacteria</taxon>
        <taxon>Katanobacteria</taxon>
    </lineage>
</organism>
<evidence type="ECO:0000313" key="3">
    <source>
        <dbReference type="Proteomes" id="UP000231252"/>
    </source>
</evidence>
<comment type="caution">
    <text evidence="2">The sequence shown here is derived from an EMBL/GenBank/DDBJ whole genome shotgun (WGS) entry which is preliminary data.</text>
</comment>
<feature type="transmembrane region" description="Helical" evidence="1">
    <location>
        <begin position="12"/>
        <end position="32"/>
    </location>
</feature>
<proteinExistence type="predicted"/>
<dbReference type="AlphaFoldDB" id="A0A2H0XBD2"/>
<feature type="transmembrane region" description="Helical" evidence="1">
    <location>
        <begin position="52"/>
        <end position="71"/>
    </location>
</feature>
<sequence>MLQNIINVLTTSQIFPVVEFSLIITMIIVTYWGMHMGGFSAVKPVTKFSVSMFLGSLGYIAGKTVVIALFASKVAPPTAYAF</sequence>
<dbReference type="EMBL" id="PEYU01000080">
    <property type="protein sequence ID" value="PIS22125.1"/>
    <property type="molecule type" value="Genomic_DNA"/>
</dbReference>
<evidence type="ECO:0000256" key="1">
    <source>
        <dbReference type="SAM" id="Phobius"/>
    </source>
</evidence>
<evidence type="ECO:0000313" key="2">
    <source>
        <dbReference type="EMBL" id="PIS22125.1"/>
    </source>
</evidence>
<reference evidence="3" key="1">
    <citation type="submission" date="2017-09" db="EMBL/GenBank/DDBJ databases">
        <title>Depth-based differentiation of microbial function through sediment-hosted aquifers and enrichment of novel symbionts in the deep terrestrial subsurface.</title>
        <authorList>
            <person name="Probst A.J."/>
            <person name="Ladd B."/>
            <person name="Jarett J.K."/>
            <person name="Geller-Mcgrath D.E."/>
            <person name="Sieber C.M.K."/>
            <person name="Emerson J.B."/>
            <person name="Anantharaman K."/>
            <person name="Thomas B.C."/>
            <person name="Malmstrom R."/>
            <person name="Stieglmeier M."/>
            <person name="Klingl A."/>
            <person name="Woyke T."/>
            <person name="Ryan C.M."/>
            <person name="Banfield J.F."/>
        </authorList>
    </citation>
    <scope>NUCLEOTIDE SEQUENCE [LARGE SCALE GENOMIC DNA]</scope>
</reference>
<keyword evidence="1" id="KW-0812">Transmembrane</keyword>
<protein>
    <submittedName>
        <fullName evidence="2">Uncharacterized protein</fullName>
    </submittedName>
</protein>
<keyword evidence="1" id="KW-1133">Transmembrane helix</keyword>
<dbReference type="Proteomes" id="UP000231252">
    <property type="component" value="Unassembled WGS sequence"/>
</dbReference>